<dbReference type="NCBIfam" id="TIGR00254">
    <property type="entry name" value="GGDEF"/>
    <property type="match status" value="1"/>
</dbReference>
<dbReference type="EMBL" id="JABXJJ020000026">
    <property type="protein sequence ID" value="MDI5971883.1"/>
    <property type="molecule type" value="Genomic_DNA"/>
</dbReference>
<evidence type="ECO:0000313" key="3">
    <source>
        <dbReference type="EMBL" id="MDI5971883.1"/>
    </source>
</evidence>
<dbReference type="GO" id="GO:0052621">
    <property type="term" value="F:diguanylate cyclase activity"/>
    <property type="evidence" value="ECO:0007669"/>
    <property type="project" value="UniProtKB-EC"/>
</dbReference>
<dbReference type="RefSeq" id="WP_282698902.1">
    <property type="nucleotide sequence ID" value="NZ_JABXJJ020000026.1"/>
</dbReference>
<name>A0AA90H0Q6_9ACTN</name>
<feature type="region of interest" description="Disordered" evidence="1">
    <location>
        <begin position="201"/>
        <end position="220"/>
    </location>
</feature>
<dbReference type="Pfam" id="PF00990">
    <property type="entry name" value="GGDEF"/>
    <property type="match status" value="1"/>
</dbReference>
<dbReference type="AlphaFoldDB" id="A0AA90H0Q6"/>
<dbReference type="InterPro" id="IPR000160">
    <property type="entry name" value="GGDEF_dom"/>
</dbReference>
<evidence type="ECO:0000259" key="2">
    <source>
        <dbReference type="PROSITE" id="PS50887"/>
    </source>
</evidence>
<keyword evidence="3" id="KW-0548">Nucleotidyltransferase</keyword>
<accession>A0AA90H0Q6</accession>
<dbReference type="PANTHER" id="PTHR45138">
    <property type="entry name" value="REGULATORY COMPONENTS OF SENSORY TRANSDUCTION SYSTEM"/>
    <property type="match status" value="1"/>
</dbReference>
<evidence type="ECO:0000256" key="1">
    <source>
        <dbReference type="SAM" id="MobiDB-lite"/>
    </source>
</evidence>
<dbReference type="InterPro" id="IPR029787">
    <property type="entry name" value="Nucleotide_cyclase"/>
</dbReference>
<gene>
    <name evidence="3" type="ORF">POF50_021530</name>
</gene>
<dbReference type="InterPro" id="IPR050469">
    <property type="entry name" value="Diguanylate_Cyclase"/>
</dbReference>
<dbReference type="SMART" id="SM00267">
    <property type="entry name" value="GGDEF"/>
    <property type="match status" value="1"/>
</dbReference>
<dbReference type="GO" id="GO:1902201">
    <property type="term" value="P:negative regulation of bacterial-type flagellum-dependent cell motility"/>
    <property type="evidence" value="ECO:0007669"/>
    <property type="project" value="TreeGrafter"/>
</dbReference>
<dbReference type="EC" id="2.7.7.65" evidence="3"/>
<feature type="compositionally biased region" description="Basic and acidic residues" evidence="1">
    <location>
        <begin position="211"/>
        <end position="220"/>
    </location>
</feature>
<feature type="domain" description="GGDEF" evidence="2">
    <location>
        <begin position="56"/>
        <end position="192"/>
    </location>
</feature>
<dbReference type="GO" id="GO:0043709">
    <property type="term" value="P:cell adhesion involved in single-species biofilm formation"/>
    <property type="evidence" value="ECO:0007669"/>
    <property type="project" value="TreeGrafter"/>
</dbReference>
<dbReference type="PANTHER" id="PTHR45138:SF9">
    <property type="entry name" value="DIGUANYLATE CYCLASE DGCM-RELATED"/>
    <property type="match status" value="1"/>
</dbReference>
<dbReference type="Gene3D" id="3.30.70.270">
    <property type="match status" value="1"/>
</dbReference>
<dbReference type="GO" id="GO:0005886">
    <property type="term" value="C:plasma membrane"/>
    <property type="evidence" value="ECO:0007669"/>
    <property type="project" value="TreeGrafter"/>
</dbReference>
<sequence length="220" mass="23839">MSMLDSAAVVAPLAAGWSVHTLWMRHRIDTARRDPLTGLHTRTAFTRHATRLLRTGPAVVVLTDVNNFKQTNDTHGHTAGDAVLTAVARRMHGLNRSGVYGRLGGDEFAAVLPVHPLHARLTLDALRSLLCQDLDHDGTDLPVSVSMGGAIVHTGRRAHTEDLLSYALRRADEAMYVAKRSHGCTHVVDLHAADLPDLTASVNGRRAGRPGTHEPEEGAW</sequence>
<comment type="caution">
    <text evidence="3">The sequence shown here is derived from an EMBL/GenBank/DDBJ whole genome shotgun (WGS) entry which is preliminary data.</text>
</comment>
<dbReference type="CDD" id="cd01949">
    <property type="entry name" value="GGDEF"/>
    <property type="match status" value="1"/>
</dbReference>
<organism evidence="3">
    <name type="scientific">Streptantibioticus silvisoli</name>
    <dbReference type="NCBI Taxonomy" id="2705255"/>
    <lineage>
        <taxon>Bacteria</taxon>
        <taxon>Bacillati</taxon>
        <taxon>Actinomycetota</taxon>
        <taxon>Actinomycetes</taxon>
        <taxon>Kitasatosporales</taxon>
        <taxon>Streptomycetaceae</taxon>
        <taxon>Streptantibioticus</taxon>
    </lineage>
</organism>
<protein>
    <submittedName>
        <fullName evidence="3">GGDEF domain-containing protein</fullName>
        <ecNumber evidence="3">2.7.7.65</ecNumber>
    </submittedName>
</protein>
<keyword evidence="3" id="KW-0808">Transferase</keyword>
<dbReference type="InterPro" id="IPR043128">
    <property type="entry name" value="Rev_trsase/Diguanyl_cyclase"/>
</dbReference>
<reference evidence="3" key="1">
    <citation type="submission" date="2023-05" db="EMBL/GenBank/DDBJ databases">
        <title>Streptantibioticus silvisoli sp. nov., acidotolerant actinomycetes 1 from pine litter.</title>
        <authorList>
            <person name="Swiecimska M."/>
            <person name="Golinska P."/>
            <person name="Sangal V."/>
            <person name="Wachnowicz B."/>
            <person name="Goodfellow M."/>
        </authorList>
    </citation>
    <scope>NUCLEOTIDE SEQUENCE</scope>
    <source>
        <strain evidence="3">SL13</strain>
    </source>
</reference>
<dbReference type="PROSITE" id="PS50887">
    <property type="entry name" value="GGDEF"/>
    <property type="match status" value="1"/>
</dbReference>
<dbReference type="SUPFAM" id="SSF55073">
    <property type="entry name" value="Nucleotide cyclase"/>
    <property type="match status" value="1"/>
</dbReference>
<proteinExistence type="predicted"/>